<dbReference type="Proteomes" id="UP000001876">
    <property type="component" value="Unassembled WGS sequence"/>
</dbReference>
<dbReference type="RefSeq" id="XP_003062835.1">
    <property type="nucleotide sequence ID" value="XM_003062789.1"/>
</dbReference>
<keyword evidence="3" id="KW-1185">Reference proteome</keyword>
<feature type="domain" description="UspA" evidence="1">
    <location>
        <begin position="26"/>
        <end position="108"/>
    </location>
</feature>
<dbReference type="Gene3D" id="3.40.50.620">
    <property type="entry name" value="HUPs"/>
    <property type="match status" value="1"/>
</dbReference>
<dbReference type="KEGG" id="mpp:MICPUCDRAFT_52651"/>
<protein>
    <submittedName>
        <fullName evidence="2">Predicted protein</fullName>
    </submittedName>
</protein>
<dbReference type="AlphaFoldDB" id="C1N4R1"/>
<gene>
    <name evidence="2" type="ORF">MICPUCDRAFT_52651</name>
</gene>
<dbReference type="SUPFAM" id="SSF52402">
    <property type="entry name" value="Adenine nucleotide alpha hydrolases-like"/>
    <property type="match status" value="1"/>
</dbReference>
<evidence type="ECO:0000259" key="1">
    <source>
        <dbReference type="Pfam" id="PF00582"/>
    </source>
</evidence>
<reference evidence="2 3" key="1">
    <citation type="journal article" date="2009" name="Science">
        <title>Green evolution and dynamic adaptations revealed by genomes of the marine picoeukaryotes Micromonas.</title>
        <authorList>
            <person name="Worden A.Z."/>
            <person name="Lee J.H."/>
            <person name="Mock T."/>
            <person name="Rouze P."/>
            <person name="Simmons M.P."/>
            <person name="Aerts A.L."/>
            <person name="Allen A.E."/>
            <person name="Cuvelier M.L."/>
            <person name="Derelle E."/>
            <person name="Everett M.V."/>
            <person name="Foulon E."/>
            <person name="Grimwood J."/>
            <person name="Gundlach H."/>
            <person name="Henrissat B."/>
            <person name="Napoli C."/>
            <person name="McDonald S.M."/>
            <person name="Parker M.S."/>
            <person name="Rombauts S."/>
            <person name="Salamov A."/>
            <person name="Von Dassow P."/>
            <person name="Badger J.H."/>
            <person name="Coutinho P.M."/>
            <person name="Demir E."/>
            <person name="Dubchak I."/>
            <person name="Gentemann C."/>
            <person name="Eikrem W."/>
            <person name="Gready J.E."/>
            <person name="John U."/>
            <person name="Lanier W."/>
            <person name="Lindquist E.A."/>
            <person name="Lucas S."/>
            <person name="Mayer K.F."/>
            <person name="Moreau H."/>
            <person name="Not F."/>
            <person name="Otillar R."/>
            <person name="Panaud O."/>
            <person name="Pangilinan J."/>
            <person name="Paulsen I."/>
            <person name="Piegu B."/>
            <person name="Poliakov A."/>
            <person name="Robbens S."/>
            <person name="Schmutz J."/>
            <person name="Toulza E."/>
            <person name="Wyss T."/>
            <person name="Zelensky A."/>
            <person name="Zhou K."/>
            <person name="Armbrust E.V."/>
            <person name="Bhattacharya D."/>
            <person name="Goodenough U.W."/>
            <person name="Van de Peer Y."/>
            <person name="Grigoriev I.V."/>
        </authorList>
    </citation>
    <scope>NUCLEOTIDE SEQUENCE [LARGE SCALE GENOMIC DNA]</scope>
    <source>
        <strain evidence="2 3">CCMP1545</strain>
    </source>
</reference>
<sequence length="134" mass="14546">MSTNSDNFDEDFAFTRAHVGESLNLACAVDGSRVSMKALELAFSLMRQKERGDTLTLVHVPDRTSRAPASASPAHIRSECELKCADARIDAKFVLAEPEKGGSVITAIADAAERVRSISHWFPYDRVGVVNAVP</sequence>
<evidence type="ECO:0000313" key="3">
    <source>
        <dbReference type="Proteomes" id="UP000001876"/>
    </source>
</evidence>
<dbReference type="OrthoDB" id="843225at2759"/>
<dbReference type="InterPro" id="IPR014729">
    <property type="entry name" value="Rossmann-like_a/b/a_fold"/>
</dbReference>
<organism evidence="3">
    <name type="scientific">Micromonas pusilla (strain CCMP1545)</name>
    <name type="common">Picoplanktonic green alga</name>
    <dbReference type="NCBI Taxonomy" id="564608"/>
    <lineage>
        <taxon>Eukaryota</taxon>
        <taxon>Viridiplantae</taxon>
        <taxon>Chlorophyta</taxon>
        <taxon>Mamiellophyceae</taxon>
        <taxon>Mamiellales</taxon>
        <taxon>Mamiellaceae</taxon>
        <taxon>Micromonas</taxon>
    </lineage>
</organism>
<dbReference type="Pfam" id="PF00582">
    <property type="entry name" value="Usp"/>
    <property type="match status" value="1"/>
</dbReference>
<evidence type="ECO:0000313" key="2">
    <source>
        <dbReference type="EMBL" id="EEH52774.1"/>
    </source>
</evidence>
<dbReference type="GeneID" id="9688482"/>
<name>C1N4R1_MICPC</name>
<accession>C1N4R1</accession>
<dbReference type="InterPro" id="IPR006016">
    <property type="entry name" value="UspA"/>
</dbReference>
<dbReference type="EMBL" id="GG663747">
    <property type="protein sequence ID" value="EEH52774.1"/>
    <property type="molecule type" value="Genomic_DNA"/>
</dbReference>
<proteinExistence type="predicted"/>